<dbReference type="PANTHER" id="PTHR35872">
    <property type="entry name" value="INTEGRAL MEMBRANE PROTEIN (AFU_ORTHOLOGUE AFUA_5G07110)"/>
    <property type="match status" value="1"/>
</dbReference>
<keyword evidence="2" id="KW-1133">Transmembrane helix</keyword>
<keyword evidence="2" id="KW-0472">Membrane</keyword>
<keyword evidence="2" id="KW-0812">Transmembrane</keyword>
<dbReference type="InterPro" id="IPR021369">
    <property type="entry name" value="DUF2985"/>
</dbReference>
<dbReference type="Proteomes" id="UP001175226">
    <property type="component" value="Unassembled WGS sequence"/>
</dbReference>
<proteinExistence type="predicted"/>
<feature type="region of interest" description="Disordered" evidence="1">
    <location>
        <begin position="527"/>
        <end position="570"/>
    </location>
</feature>
<feature type="transmembrane region" description="Helical" evidence="2">
    <location>
        <begin position="288"/>
        <end position="311"/>
    </location>
</feature>
<dbReference type="Pfam" id="PF11204">
    <property type="entry name" value="DUF2985"/>
    <property type="match status" value="1"/>
</dbReference>
<accession>A0AA39N109</accession>
<sequence length="594" mass="65449">MPSVRVRRSQYASLTDRPAHDEQRTLTNIFRRPTSEPSSDTPEPATSPPGSPVITPASETGSPLLTNSPAAPLPAITVDQPIPTLRRGRSRAGSRVQDHLLSRLSSIPLRSQGSGSPLRSQASVSSLGGSNRTTSPTHFSPIDGVLTFEGPNTDIQVHSDDGGPGLVGSALSLPRSDEANASYQSYHPLDDHHHDDIVEHLDVIDPQVATVSNLTNAANSILIPPLSWYSRKPVVVLDPPLGEDEPDKEKGQRKFDDELDRHVDDVLRRPSKIRRSLKGVWSFLKTPMGIVAGIYGFCVVFWGAAIVLFLAKIINLHNEDRQGFWVEVSSQVTNGLFTITGIGLIPSRVLDTYRVYFIWHYKRRSRKLRRAAGLPPLFDEDDLPDPAYDPNYVHVLTVKEQDDLHRQQLKFKHHQTWYRPHGTATHRAFPINTALLICLFNDGNSFFQASNLPYVSRSFVSSSTPSDHPLRLYVGTQSRPAWTTGSLIPASFLCGIMSAVFIARGSAKTKRKSVVEERLRAALAMQYHDDDHPSVEPTPGGQTDSVHSHSMEPEKDSESPWSPTGPPEVIVEEEMTISAAAAAADKRKNSLQAS</sequence>
<evidence type="ECO:0000313" key="3">
    <source>
        <dbReference type="EMBL" id="KAK0453498.1"/>
    </source>
</evidence>
<reference evidence="3" key="1">
    <citation type="submission" date="2023-06" db="EMBL/GenBank/DDBJ databases">
        <authorList>
            <consortium name="Lawrence Berkeley National Laboratory"/>
            <person name="Ahrendt S."/>
            <person name="Sahu N."/>
            <person name="Indic B."/>
            <person name="Wong-Bajracharya J."/>
            <person name="Merenyi Z."/>
            <person name="Ke H.-M."/>
            <person name="Monk M."/>
            <person name="Kocsube S."/>
            <person name="Drula E."/>
            <person name="Lipzen A."/>
            <person name="Balint B."/>
            <person name="Henrissat B."/>
            <person name="Andreopoulos B."/>
            <person name="Martin F.M."/>
            <person name="Harder C.B."/>
            <person name="Rigling D."/>
            <person name="Ford K.L."/>
            <person name="Foster G.D."/>
            <person name="Pangilinan J."/>
            <person name="Papanicolaou A."/>
            <person name="Barry K."/>
            <person name="LaButti K."/>
            <person name="Viragh M."/>
            <person name="Koriabine M."/>
            <person name="Yan M."/>
            <person name="Riley R."/>
            <person name="Champramary S."/>
            <person name="Plett K.L."/>
            <person name="Tsai I.J."/>
            <person name="Slot J."/>
            <person name="Sipos G."/>
            <person name="Plett J."/>
            <person name="Nagy L.G."/>
            <person name="Grigoriev I.V."/>
        </authorList>
    </citation>
    <scope>NUCLEOTIDE SEQUENCE</scope>
    <source>
        <strain evidence="3">FPL87.14</strain>
    </source>
</reference>
<gene>
    <name evidence="3" type="ORF">EV421DRAFT_2014826</name>
</gene>
<organism evidence="3 4">
    <name type="scientific">Armillaria borealis</name>
    <dbReference type="NCBI Taxonomy" id="47425"/>
    <lineage>
        <taxon>Eukaryota</taxon>
        <taxon>Fungi</taxon>
        <taxon>Dikarya</taxon>
        <taxon>Basidiomycota</taxon>
        <taxon>Agaricomycotina</taxon>
        <taxon>Agaricomycetes</taxon>
        <taxon>Agaricomycetidae</taxon>
        <taxon>Agaricales</taxon>
        <taxon>Marasmiineae</taxon>
        <taxon>Physalacriaceae</taxon>
        <taxon>Armillaria</taxon>
    </lineage>
</organism>
<dbReference type="EMBL" id="JAUEPT010000003">
    <property type="protein sequence ID" value="KAK0453498.1"/>
    <property type="molecule type" value="Genomic_DNA"/>
</dbReference>
<comment type="caution">
    <text evidence="3">The sequence shown here is derived from an EMBL/GenBank/DDBJ whole genome shotgun (WGS) entry which is preliminary data.</text>
</comment>
<protein>
    <submittedName>
        <fullName evidence="3">Uncharacterized protein</fullName>
    </submittedName>
</protein>
<feature type="compositionally biased region" description="Polar residues" evidence="1">
    <location>
        <begin position="112"/>
        <end position="138"/>
    </location>
</feature>
<name>A0AA39N109_9AGAR</name>
<dbReference type="PANTHER" id="PTHR35872:SF2">
    <property type="entry name" value="INTEGRAL MEMBRANE PROTEIN (AFU_ORTHOLOGUE AFUA_5G07110)"/>
    <property type="match status" value="1"/>
</dbReference>
<feature type="compositionally biased region" description="Low complexity" evidence="1">
    <location>
        <begin position="35"/>
        <end position="44"/>
    </location>
</feature>
<evidence type="ECO:0000313" key="4">
    <source>
        <dbReference type="Proteomes" id="UP001175226"/>
    </source>
</evidence>
<evidence type="ECO:0000256" key="1">
    <source>
        <dbReference type="SAM" id="MobiDB-lite"/>
    </source>
</evidence>
<feature type="compositionally biased region" description="Polar residues" evidence="1">
    <location>
        <begin position="57"/>
        <end position="69"/>
    </location>
</feature>
<evidence type="ECO:0000256" key="2">
    <source>
        <dbReference type="SAM" id="Phobius"/>
    </source>
</evidence>
<feature type="transmembrane region" description="Helical" evidence="2">
    <location>
        <begin position="481"/>
        <end position="503"/>
    </location>
</feature>
<feature type="compositionally biased region" description="Basic and acidic residues" evidence="1">
    <location>
        <begin position="546"/>
        <end position="558"/>
    </location>
</feature>
<feature type="compositionally biased region" description="Low complexity" evidence="1">
    <location>
        <begin position="102"/>
        <end position="111"/>
    </location>
</feature>
<feature type="region of interest" description="Disordered" evidence="1">
    <location>
        <begin position="1"/>
        <end position="169"/>
    </location>
</feature>
<keyword evidence="4" id="KW-1185">Reference proteome</keyword>
<dbReference type="AlphaFoldDB" id="A0AA39N109"/>